<dbReference type="SUPFAM" id="SSF51735">
    <property type="entry name" value="NAD(P)-binding Rossmann-fold domains"/>
    <property type="match status" value="1"/>
</dbReference>
<evidence type="ECO:0000313" key="4">
    <source>
        <dbReference type="Proteomes" id="UP000829291"/>
    </source>
</evidence>
<dbReference type="KEGG" id="nlo:107219326"/>
<evidence type="ECO:0000256" key="1">
    <source>
        <dbReference type="ARBA" id="ARBA00006484"/>
    </source>
</evidence>
<dbReference type="InParanoid" id="A0A6J0BDP2"/>
<evidence type="ECO:0000256" key="2">
    <source>
        <dbReference type="ARBA" id="ARBA00023002"/>
    </source>
</evidence>
<dbReference type="GO" id="GO:0016616">
    <property type="term" value="F:oxidoreductase activity, acting on the CH-OH group of donors, NAD or NADP as acceptor"/>
    <property type="evidence" value="ECO:0007669"/>
    <property type="project" value="UniProtKB-ARBA"/>
</dbReference>
<sequence length="253" mass="27113">MDRWAGKVAVVTGASSGIGAAIVEGLVEAGVQVVGLARRLEKLEALAASFEGTPGKLYPRKCDVRKEEELLDAFKWVKAELGGVDILVNNAGISNSKQIIDDNVDSFRGILEVNVLAMAIAIREAVASMKSRDVEGYIVNINSIRGHPGSPNPNFPTSMYIPSKYAVTALTATVRQELAADPNNKIKITSISPGFTKTDIVHASNVPNADNFFESIPHLDSKDIANATLYVLGTRNVVQVTELTVRPTGQLLD</sequence>
<name>A0A6J0BDP2_NEOLC</name>
<reference evidence="5" key="1">
    <citation type="submission" date="2025-08" db="UniProtKB">
        <authorList>
            <consortium name="RefSeq"/>
        </authorList>
    </citation>
    <scope>IDENTIFICATION</scope>
    <source>
        <tissue evidence="5">Thorax and Abdomen</tissue>
    </source>
</reference>
<proteinExistence type="inferred from homology"/>
<dbReference type="FunCoup" id="A0A6J0BDP2">
    <property type="interactions" value="147"/>
</dbReference>
<dbReference type="PANTHER" id="PTHR43115:SF4">
    <property type="entry name" value="DEHYDROGENASE_REDUCTASE SDR FAMILY MEMBER 11"/>
    <property type="match status" value="1"/>
</dbReference>
<keyword evidence="2" id="KW-0560">Oxidoreductase</keyword>
<dbReference type="Pfam" id="PF00106">
    <property type="entry name" value="adh_short"/>
    <property type="match status" value="1"/>
</dbReference>
<keyword evidence="4" id="KW-1185">Reference proteome</keyword>
<protein>
    <submittedName>
        <fullName evidence="5">Farnesol dehydrogenase isoform X1</fullName>
    </submittedName>
</protein>
<dbReference type="RefSeq" id="XP_015513009.2">
    <property type="nucleotide sequence ID" value="XM_015657523.2"/>
</dbReference>
<dbReference type="AlphaFoldDB" id="A0A6J0BDP2"/>
<dbReference type="OrthoDB" id="1933717at2759"/>
<gene>
    <name evidence="5" type="primary">LOC107219326</name>
</gene>
<evidence type="ECO:0000256" key="3">
    <source>
        <dbReference type="RuleBase" id="RU000363"/>
    </source>
</evidence>
<dbReference type="InterPro" id="IPR002347">
    <property type="entry name" value="SDR_fam"/>
</dbReference>
<dbReference type="PANTHER" id="PTHR43115">
    <property type="entry name" value="DEHYDROGENASE/REDUCTASE SDR FAMILY MEMBER 11"/>
    <property type="match status" value="1"/>
</dbReference>
<dbReference type="PRINTS" id="PR00080">
    <property type="entry name" value="SDRFAMILY"/>
</dbReference>
<dbReference type="Gene3D" id="3.40.50.720">
    <property type="entry name" value="NAD(P)-binding Rossmann-like Domain"/>
    <property type="match status" value="1"/>
</dbReference>
<accession>A0A6J0BDP2</accession>
<comment type="similarity">
    <text evidence="1 3">Belongs to the short-chain dehydrogenases/reductases (SDR) family.</text>
</comment>
<evidence type="ECO:0000313" key="5">
    <source>
        <dbReference type="RefSeq" id="XP_015513009.2"/>
    </source>
</evidence>
<dbReference type="PRINTS" id="PR00081">
    <property type="entry name" value="GDHRDH"/>
</dbReference>
<dbReference type="InterPro" id="IPR036291">
    <property type="entry name" value="NAD(P)-bd_dom_sf"/>
</dbReference>
<dbReference type="Proteomes" id="UP000829291">
    <property type="component" value="Chromosome 6"/>
</dbReference>
<organism evidence="5">
    <name type="scientific">Neodiprion lecontei</name>
    <name type="common">Redheaded pine sawfly</name>
    <dbReference type="NCBI Taxonomy" id="441921"/>
    <lineage>
        <taxon>Eukaryota</taxon>
        <taxon>Metazoa</taxon>
        <taxon>Ecdysozoa</taxon>
        <taxon>Arthropoda</taxon>
        <taxon>Hexapoda</taxon>
        <taxon>Insecta</taxon>
        <taxon>Pterygota</taxon>
        <taxon>Neoptera</taxon>
        <taxon>Endopterygota</taxon>
        <taxon>Hymenoptera</taxon>
        <taxon>Tenthredinoidea</taxon>
        <taxon>Diprionidae</taxon>
        <taxon>Diprioninae</taxon>
        <taxon>Neodiprion</taxon>
    </lineage>
</organism>
<dbReference type="GeneID" id="107219326"/>